<dbReference type="GO" id="GO:0016020">
    <property type="term" value="C:membrane"/>
    <property type="evidence" value="ECO:0007669"/>
    <property type="project" value="UniProtKB-SubCell"/>
</dbReference>
<keyword evidence="3 7" id="KW-0732">Signal</keyword>
<keyword evidence="5 6" id="KW-0472">Membrane</keyword>
<feature type="transmembrane region" description="Helical" evidence="6">
    <location>
        <begin position="388"/>
        <end position="407"/>
    </location>
</feature>
<dbReference type="AlphaFoldDB" id="A0AAV0JNL5"/>
<evidence type="ECO:0000256" key="3">
    <source>
        <dbReference type="ARBA" id="ARBA00022729"/>
    </source>
</evidence>
<evidence type="ECO:0000256" key="2">
    <source>
        <dbReference type="ARBA" id="ARBA00022692"/>
    </source>
</evidence>
<dbReference type="EMBL" id="CAMGYJ010000005">
    <property type="protein sequence ID" value="CAI0411548.1"/>
    <property type="molecule type" value="Genomic_DNA"/>
</dbReference>
<dbReference type="PANTHER" id="PTHR45631:SF44">
    <property type="entry name" value="CARBOHYDRATE-BINDING PROTEIN OF THE ER PROTEIN"/>
    <property type="match status" value="1"/>
</dbReference>
<dbReference type="PROSITE" id="PS51257">
    <property type="entry name" value="PROKAR_LIPOPROTEIN"/>
    <property type="match status" value="1"/>
</dbReference>
<name>A0AAV0JNL5_9ROSI</name>
<evidence type="ECO:0000256" key="4">
    <source>
        <dbReference type="ARBA" id="ARBA00022989"/>
    </source>
</evidence>
<dbReference type="Proteomes" id="UP001154282">
    <property type="component" value="Unassembled WGS sequence"/>
</dbReference>
<evidence type="ECO:0000256" key="5">
    <source>
        <dbReference type="ARBA" id="ARBA00023136"/>
    </source>
</evidence>
<feature type="signal peptide" evidence="7">
    <location>
        <begin position="1"/>
        <end position="28"/>
    </location>
</feature>
<keyword evidence="10" id="KW-1185">Reference proteome</keyword>
<evidence type="ECO:0000256" key="6">
    <source>
        <dbReference type="SAM" id="Phobius"/>
    </source>
</evidence>
<feature type="domain" description="Malectin-like" evidence="8">
    <location>
        <begin position="39"/>
        <end position="366"/>
    </location>
</feature>
<reference evidence="9" key="1">
    <citation type="submission" date="2022-08" db="EMBL/GenBank/DDBJ databases">
        <authorList>
            <person name="Gutierrez-Valencia J."/>
        </authorList>
    </citation>
    <scope>NUCLEOTIDE SEQUENCE</scope>
</reference>
<keyword evidence="2 6" id="KW-0812">Transmembrane</keyword>
<accession>A0AAV0JNL5</accession>
<evidence type="ECO:0000313" key="9">
    <source>
        <dbReference type="EMBL" id="CAI0411548.1"/>
    </source>
</evidence>
<dbReference type="InterPro" id="IPR024788">
    <property type="entry name" value="Malectin-like_Carb-bd_dom"/>
</dbReference>
<protein>
    <recommendedName>
        <fullName evidence="8">Malectin-like domain-containing protein</fullName>
    </recommendedName>
</protein>
<comment type="subcellular location">
    <subcellularLocation>
        <location evidence="1">Membrane</location>
        <topology evidence="1">Single-pass membrane protein</topology>
    </subcellularLocation>
</comment>
<keyword evidence="4 6" id="KW-1133">Transmembrane helix</keyword>
<dbReference type="PANTHER" id="PTHR45631">
    <property type="entry name" value="OS07G0107800 PROTEIN-RELATED"/>
    <property type="match status" value="1"/>
</dbReference>
<evidence type="ECO:0000313" key="10">
    <source>
        <dbReference type="Proteomes" id="UP001154282"/>
    </source>
</evidence>
<gene>
    <name evidence="9" type="ORF">LITE_LOCUS15218</name>
</gene>
<sequence length="408" mass="44690">MKTISSSPWTLPLVFVACNLLLLQNASSQPPDTLQWLNIDCGNDEGLPPIGRDLLVWSLDTNYTTTGTKSRLSIPTGRPETDTLRFFPDAAGKNCYSIPPVKQSLKHLIRAGFYYGNYDALGKPPTFDLHLDGRKWTTVNTSSSQEGLVYREAVYAVGEGADSIELCLIRSRDGEVPFVSSVELVPLWDGLYTEMGNESSFSLVTRTNLGGPELRTGIDGELHNRIWTRGADLSNTSVVTTMAPLQTRVENDPAIDALMKSIQSDNAQNTIFLTVDLPKGDSGQQTAYLVFYFTELFARPKLEDTRIMDIYIDGKMMTSVEAELTKCKVTTLYPITVSPANSINITLAKSNSSTLPPMVSAMEVFTRIDSSAGGDGTKSTSDGAQRRLVVASYVVFIHVVSILFISLV</sequence>
<evidence type="ECO:0000259" key="8">
    <source>
        <dbReference type="Pfam" id="PF12819"/>
    </source>
</evidence>
<feature type="chain" id="PRO_5043998537" description="Malectin-like domain-containing protein" evidence="7">
    <location>
        <begin position="29"/>
        <end position="408"/>
    </location>
</feature>
<dbReference type="Pfam" id="PF12819">
    <property type="entry name" value="Malectin_like"/>
    <property type="match status" value="1"/>
</dbReference>
<evidence type="ECO:0000256" key="7">
    <source>
        <dbReference type="SAM" id="SignalP"/>
    </source>
</evidence>
<evidence type="ECO:0000256" key="1">
    <source>
        <dbReference type="ARBA" id="ARBA00004167"/>
    </source>
</evidence>
<organism evidence="9 10">
    <name type="scientific">Linum tenue</name>
    <dbReference type="NCBI Taxonomy" id="586396"/>
    <lineage>
        <taxon>Eukaryota</taxon>
        <taxon>Viridiplantae</taxon>
        <taxon>Streptophyta</taxon>
        <taxon>Embryophyta</taxon>
        <taxon>Tracheophyta</taxon>
        <taxon>Spermatophyta</taxon>
        <taxon>Magnoliopsida</taxon>
        <taxon>eudicotyledons</taxon>
        <taxon>Gunneridae</taxon>
        <taxon>Pentapetalae</taxon>
        <taxon>rosids</taxon>
        <taxon>fabids</taxon>
        <taxon>Malpighiales</taxon>
        <taxon>Linaceae</taxon>
        <taxon>Linum</taxon>
    </lineage>
</organism>
<proteinExistence type="predicted"/>
<comment type="caution">
    <text evidence="9">The sequence shown here is derived from an EMBL/GenBank/DDBJ whole genome shotgun (WGS) entry which is preliminary data.</text>
</comment>